<dbReference type="Proteomes" id="UP000297280">
    <property type="component" value="Unassembled WGS sequence"/>
</dbReference>
<comment type="caution">
    <text evidence="6">The sequence shown here is derived from an EMBL/GenBank/DDBJ whole genome shotgun (WGS) entry which is preliminary data.</text>
</comment>
<gene>
    <name evidence="6" type="ORF">BPOR_0332g00130</name>
</gene>
<evidence type="ECO:0000259" key="5">
    <source>
        <dbReference type="Pfam" id="PF01485"/>
    </source>
</evidence>
<dbReference type="GO" id="GO:0004842">
    <property type="term" value="F:ubiquitin-protein transferase activity"/>
    <property type="evidence" value="ECO:0007669"/>
    <property type="project" value="InterPro"/>
</dbReference>
<dbReference type="SUPFAM" id="SSF57850">
    <property type="entry name" value="RING/U-box"/>
    <property type="match status" value="2"/>
</dbReference>
<reference evidence="6 7" key="1">
    <citation type="submission" date="2017-12" db="EMBL/GenBank/DDBJ databases">
        <title>Comparative genomics of Botrytis spp.</title>
        <authorList>
            <person name="Valero-Jimenez C.A."/>
            <person name="Tapia P."/>
            <person name="Veloso J."/>
            <person name="Silva-Moreno E."/>
            <person name="Staats M."/>
            <person name="Valdes J.H."/>
            <person name="Van Kan J.A.L."/>
        </authorList>
    </citation>
    <scope>NUCLEOTIDE SEQUENCE [LARGE SCALE GENOMIC DNA]</scope>
    <source>
        <strain evidence="6 7">MUCL3349</strain>
    </source>
</reference>
<keyword evidence="1" id="KW-0479">Metal-binding</keyword>
<dbReference type="EMBL" id="PQXO01000331">
    <property type="protein sequence ID" value="TGO86135.1"/>
    <property type="molecule type" value="Genomic_DNA"/>
</dbReference>
<dbReference type="GO" id="GO:0008270">
    <property type="term" value="F:zinc ion binding"/>
    <property type="evidence" value="ECO:0007669"/>
    <property type="project" value="UniProtKB-KW"/>
</dbReference>
<sequence length="339" mass="38161">MPRQTKKGTSAKDVPLPQTIFSQPLSAYNIPLIKRILSIFYQQSTFRQREPRISLLHKLARVELTRTNKERDAVAQLLRLDIPITRAAVKAGPHEEDVDGELSGVEEGTDCEVCLRTLPPESFPQQHIVNKCEHKTHMCTSCLEQAVVASVESNPWDNIPCPYSSCERMLESSIMRKYLKGQLLENYNNYIEKLEIRNLPNFRWCLSPKCVSGQVHNEGPRYLRVICHACQSESCFLHQIPRGEGKKCTACDNAVSQDEGRAKALRITKPCPRCEVLTIMDPIRCGRAAAVNTTGKILVQVGEIGLLLFSPTSLWLEMSRKCDVPPALSFFNSSVPVQQ</sequence>
<keyword evidence="2" id="KW-0863">Zinc-finger</keyword>
<feature type="domain" description="IBR" evidence="5">
    <location>
        <begin position="185"/>
        <end position="248"/>
    </location>
</feature>
<keyword evidence="7" id="KW-1185">Reference proteome</keyword>
<keyword evidence="4" id="KW-0862">Zinc</keyword>
<proteinExistence type="predicted"/>
<organism evidence="6 7">
    <name type="scientific">Botrytis porri</name>
    <dbReference type="NCBI Taxonomy" id="87229"/>
    <lineage>
        <taxon>Eukaryota</taxon>
        <taxon>Fungi</taxon>
        <taxon>Dikarya</taxon>
        <taxon>Ascomycota</taxon>
        <taxon>Pezizomycotina</taxon>
        <taxon>Leotiomycetes</taxon>
        <taxon>Helotiales</taxon>
        <taxon>Sclerotiniaceae</taxon>
        <taxon>Botrytis</taxon>
    </lineage>
</organism>
<dbReference type="STRING" id="87229.A0A4Z1KSP8"/>
<protein>
    <recommendedName>
        <fullName evidence="5">IBR domain-containing protein</fullName>
    </recommendedName>
</protein>
<dbReference type="PANTHER" id="PTHR11685">
    <property type="entry name" value="RBR FAMILY RING FINGER AND IBR DOMAIN-CONTAINING"/>
    <property type="match status" value="1"/>
</dbReference>
<dbReference type="InterPro" id="IPR031127">
    <property type="entry name" value="E3_UB_ligase_RBR"/>
</dbReference>
<dbReference type="CDD" id="cd20335">
    <property type="entry name" value="BRcat_RBR"/>
    <property type="match status" value="1"/>
</dbReference>
<dbReference type="InterPro" id="IPR002867">
    <property type="entry name" value="IBR_dom"/>
</dbReference>
<dbReference type="GO" id="GO:0016567">
    <property type="term" value="P:protein ubiquitination"/>
    <property type="evidence" value="ECO:0007669"/>
    <property type="project" value="InterPro"/>
</dbReference>
<dbReference type="InterPro" id="IPR013083">
    <property type="entry name" value="Znf_RING/FYVE/PHD"/>
</dbReference>
<evidence type="ECO:0000256" key="3">
    <source>
        <dbReference type="ARBA" id="ARBA00022786"/>
    </source>
</evidence>
<keyword evidence="3" id="KW-0833">Ubl conjugation pathway</keyword>
<accession>A0A4Z1KSP8</accession>
<evidence type="ECO:0000313" key="7">
    <source>
        <dbReference type="Proteomes" id="UP000297280"/>
    </source>
</evidence>
<evidence type="ECO:0000256" key="4">
    <source>
        <dbReference type="ARBA" id="ARBA00022833"/>
    </source>
</evidence>
<evidence type="ECO:0000313" key="6">
    <source>
        <dbReference type="EMBL" id="TGO86135.1"/>
    </source>
</evidence>
<evidence type="ECO:0000256" key="1">
    <source>
        <dbReference type="ARBA" id="ARBA00022723"/>
    </source>
</evidence>
<dbReference type="AlphaFoldDB" id="A0A4Z1KSP8"/>
<evidence type="ECO:0000256" key="2">
    <source>
        <dbReference type="ARBA" id="ARBA00022771"/>
    </source>
</evidence>
<dbReference type="Gene3D" id="3.30.40.10">
    <property type="entry name" value="Zinc/RING finger domain, C3HC4 (zinc finger)"/>
    <property type="match status" value="1"/>
</dbReference>
<name>A0A4Z1KSP8_9HELO</name>
<dbReference type="Pfam" id="PF01485">
    <property type="entry name" value="IBR"/>
    <property type="match status" value="1"/>
</dbReference>